<evidence type="ECO:0000256" key="4">
    <source>
        <dbReference type="ARBA" id="ARBA00022993"/>
    </source>
</evidence>
<dbReference type="PANTHER" id="PTHR10695">
    <property type="entry name" value="DEPHOSPHO-COA KINASE-RELATED"/>
    <property type="match status" value="1"/>
</dbReference>
<keyword evidence="5 7" id="KW-0808">Transferase</keyword>
<dbReference type="InterPro" id="IPR001977">
    <property type="entry name" value="Depp_CoAkinase"/>
</dbReference>
<dbReference type="Proteomes" id="UP001165460">
    <property type="component" value="Unassembled WGS sequence"/>
</dbReference>
<evidence type="ECO:0000256" key="6">
    <source>
        <dbReference type="NCBIfam" id="TIGR00152"/>
    </source>
</evidence>
<evidence type="ECO:0000256" key="5">
    <source>
        <dbReference type="HAMAP-Rule" id="MF_00376"/>
    </source>
</evidence>
<keyword evidence="8" id="KW-1185">Reference proteome</keyword>
<dbReference type="CDD" id="cd02022">
    <property type="entry name" value="DPCK"/>
    <property type="match status" value="1"/>
</dbReference>
<dbReference type="GO" id="GO:0004140">
    <property type="term" value="F:dephospho-CoA kinase activity"/>
    <property type="evidence" value="ECO:0007669"/>
    <property type="project" value="UniProtKB-EC"/>
</dbReference>
<comment type="caution">
    <text evidence="7">The sequence shown here is derived from an EMBL/GenBank/DDBJ whole genome shotgun (WGS) entry which is preliminary data.</text>
</comment>
<comment type="catalytic activity">
    <reaction evidence="5">
        <text>3'-dephospho-CoA + ATP = ADP + CoA + H(+)</text>
        <dbReference type="Rhea" id="RHEA:18245"/>
        <dbReference type="ChEBI" id="CHEBI:15378"/>
        <dbReference type="ChEBI" id="CHEBI:30616"/>
        <dbReference type="ChEBI" id="CHEBI:57287"/>
        <dbReference type="ChEBI" id="CHEBI:57328"/>
        <dbReference type="ChEBI" id="CHEBI:456216"/>
        <dbReference type="EC" id="2.7.1.24"/>
    </reaction>
</comment>
<comment type="subcellular location">
    <subcellularLocation>
        <location evidence="5">Cytoplasm</location>
    </subcellularLocation>
</comment>
<dbReference type="RefSeq" id="WP_243361096.1">
    <property type="nucleotide sequence ID" value="NZ_JALGBH010000001.1"/>
</dbReference>
<feature type="binding site" evidence="5">
    <location>
        <begin position="11"/>
        <end position="16"/>
    </location>
    <ligand>
        <name>ATP</name>
        <dbReference type="ChEBI" id="CHEBI:30616"/>
    </ligand>
</feature>
<keyword evidence="2 5" id="KW-0547">Nucleotide-binding</keyword>
<evidence type="ECO:0000313" key="8">
    <source>
        <dbReference type="Proteomes" id="UP001165460"/>
    </source>
</evidence>
<evidence type="ECO:0000313" key="7">
    <source>
        <dbReference type="EMBL" id="MCJ0742570.1"/>
    </source>
</evidence>
<gene>
    <name evidence="5 7" type="primary">coaE</name>
    <name evidence="7" type="ORF">MMF97_07595</name>
</gene>
<dbReference type="EMBL" id="JALGBH010000001">
    <property type="protein sequence ID" value="MCJ0742570.1"/>
    <property type="molecule type" value="Genomic_DNA"/>
</dbReference>
<keyword evidence="5 7" id="KW-0418">Kinase</keyword>
<keyword evidence="5" id="KW-0963">Cytoplasm</keyword>
<comment type="pathway">
    <text evidence="5">Cofactor biosynthesis; coenzyme A biosynthesis; CoA from (R)-pantothenate: step 5/5.</text>
</comment>
<dbReference type="HAMAP" id="MF_00376">
    <property type="entry name" value="Dephospho_CoA_kinase"/>
    <property type="match status" value="1"/>
</dbReference>
<dbReference type="PROSITE" id="PS51219">
    <property type="entry name" value="DPCK"/>
    <property type="match status" value="1"/>
</dbReference>
<comment type="similarity">
    <text evidence="1 5">Belongs to the CoaE family.</text>
</comment>
<dbReference type="SUPFAM" id="SSF52540">
    <property type="entry name" value="P-loop containing nucleoside triphosphate hydrolases"/>
    <property type="match status" value="1"/>
</dbReference>
<dbReference type="Gene3D" id="3.40.50.300">
    <property type="entry name" value="P-loop containing nucleotide triphosphate hydrolases"/>
    <property type="match status" value="1"/>
</dbReference>
<evidence type="ECO:0000256" key="3">
    <source>
        <dbReference type="ARBA" id="ARBA00022840"/>
    </source>
</evidence>
<proteinExistence type="inferred from homology"/>
<organism evidence="7 8">
    <name type="scientific">Pedobacter montanisoli</name>
    <dbReference type="NCBI Taxonomy" id="2923277"/>
    <lineage>
        <taxon>Bacteria</taxon>
        <taxon>Pseudomonadati</taxon>
        <taxon>Bacteroidota</taxon>
        <taxon>Sphingobacteriia</taxon>
        <taxon>Sphingobacteriales</taxon>
        <taxon>Sphingobacteriaceae</taxon>
        <taxon>Pedobacter</taxon>
    </lineage>
</organism>
<keyword evidence="3 5" id="KW-0067">ATP-binding</keyword>
<keyword evidence="4 5" id="KW-0173">Coenzyme A biosynthesis</keyword>
<dbReference type="Pfam" id="PF01121">
    <property type="entry name" value="CoaE"/>
    <property type="match status" value="1"/>
</dbReference>
<accession>A0ABS9ZW83</accession>
<evidence type="ECO:0000256" key="2">
    <source>
        <dbReference type="ARBA" id="ARBA00022741"/>
    </source>
</evidence>
<dbReference type="NCBIfam" id="TIGR00152">
    <property type="entry name" value="dephospho-CoA kinase"/>
    <property type="match status" value="1"/>
</dbReference>
<name>A0ABS9ZW83_9SPHI</name>
<reference evidence="7" key="1">
    <citation type="submission" date="2022-03" db="EMBL/GenBank/DDBJ databases">
        <authorList>
            <person name="Woo C.Y."/>
        </authorList>
    </citation>
    <scope>NUCLEOTIDE SEQUENCE</scope>
    <source>
        <strain evidence="7">CYS-01</strain>
    </source>
</reference>
<protein>
    <recommendedName>
        <fullName evidence="5 6">Dephospho-CoA kinase</fullName>
        <ecNumber evidence="5 6">2.7.1.24</ecNumber>
    </recommendedName>
    <alternativeName>
        <fullName evidence="5">Dephosphocoenzyme A kinase</fullName>
    </alternativeName>
</protein>
<sequence>MLKIGITGGIGSGKTTVCQIFETLGIPVFYADVVAKQIMVSDEILIKGVKETFGNDSYFADGTLNNKHIAGIVFNQQKELDKLNALVHPAVFRAFDQWAGEHTAKAPYLLKEAALLFESGSYKMCDKNVLVSSPLELKLKRVMQRDQVSREQVLARMDKQFTDEQKQAFADYTIINNDKESLILQVLNVHQSFLKLAGQWV</sequence>
<dbReference type="InterPro" id="IPR027417">
    <property type="entry name" value="P-loop_NTPase"/>
</dbReference>
<dbReference type="EC" id="2.7.1.24" evidence="5 6"/>
<evidence type="ECO:0000256" key="1">
    <source>
        <dbReference type="ARBA" id="ARBA00009018"/>
    </source>
</evidence>
<comment type="function">
    <text evidence="5">Catalyzes the phosphorylation of the 3'-hydroxyl group of dephosphocoenzyme A to form coenzyme A.</text>
</comment>
<dbReference type="PANTHER" id="PTHR10695:SF46">
    <property type="entry name" value="BIFUNCTIONAL COENZYME A SYNTHASE-RELATED"/>
    <property type="match status" value="1"/>
</dbReference>